<dbReference type="AlphaFoldDB" id="A0A1I1YCV5"/>
<accession>A0A1I1YCV5</accession>
<dbReference type="GO" id="GO:0005524">
    <property type="term" value="F:ATP binding"/>
    <property type="evidence" value="ECO:0007669"/>
    <property type="project" value="InterPro"/>
</dbReference>
<dbReference type="Pfam" id="PF14398">
    <property type="entry name" value="ATPgrasp_YheCD"/>
    <property type="match status" value="1"/>
</dbReference>
<dbReference type="PANTHER" id="PTHR21621:SF0">
    <property type="entry name" value="BETA-CITRYLGLUTAMATE SYNTHASE B-RELATED"/>
    <property type="match status" value="1"/>
</dbReference>
<evidence type="ECO:0000313" key="1">
    <source>
        <dbReference type="EMBL" id="SFE15740.1"/>
    </source>
</evidence>
<dbReference type="EMBL" id="FOMT01000002">
    <property type="protein sequence ID" value="SFE15740.1"/>
    <property type="molecule type" value="Genomic_DNA"/>
</dbReference>
<organism evidence="1 2">
    <name type="scientific">Paenibacillus catalpae</name>
    <dbReference type="NCBI Taxonomy" id="1045775"/>
    <lineage>
        <taxon>Bacteria</taxon>
        <taxon>Bacillati</taxon>
        <taxon>Bacillota</taxon>
        <taxon>Bacilli</taxon>
        <taxon>Bacillales</taxon>
        <taxon>Paenibacillaceae</taxon>
        <taxon>Paenibacillus</taxon>
    </lineage>
</organism>
<dbReference type="InterPro" id="IPR013815">
    <property type="entry name" value="ATP_grasp_subdomain_1"/>
</dbReference>
<gene>
    <name evidence="1" type="ORF">SAMN05216378_2529</name>
</gene>
<reference evidence="2" key="1">
    <citation type="submission" date="2016-10" db="EMBL/GenBank/DDBJ databases">
        <authorList>
            <person name="Varghese N."/>
            <person name="Submissions S."/>
        </authorList>
    </citation>
    <scope>NUCLEOTIDE SEQUENCE [LARGE SCALE GENOMIC DNA]</scope>
    <source>
        <strain evidence="2">CGMCC 1.10784</strain>
    </source>
</reference>
<dbReference type="InterPro" id="IPR026838">
    <property type="entry name" value="YheC/D"/>
</dbReference>
<dbReference type="Gene3D" id="3.30.470.20">
    <property type="entry name" value="ATP-grasp fold, B domain"/>
    <property type="match status" value="1"/>
</dbReference>
<keyword evidence="2" id="KW-1185">Reference proteome</keyword>
<evidence type="ECO:0000313" key="2">
    <source>
        <dbReference type="Proteomes" id="UP000198855"/>
    </source>
</evidence>
<dbReference type="SUPFAM" id="SSF56059">
    <property type="entry name" value="Glutathione synthetase ATP-binding domain-like"/>
    <property type="match status" value="1"/>
</dbReference>
<dbReference type="STRING" id="1045775.SAMN05216378_2529"/>
<sequence>MDDQLGRPVPDKWAKQAALLANPSIAPHIPPTKRYNAGNLRSMLGKHQMVVIKPVVGTGGHGVIKVWKSGAGYSYTSHSTTHEFTSFAALKSALDKKRKNRPYLIQKGIRLAKVGGRPIDYRVKYVKTEAGWEYRSMVGRIAKPGLFVTNLCQGGTMVTAAEGIRRSLSPSLVGAKKQKMRDLTVMSTRMLEERFPGVATLGFDYGIDVNGKIWIFEVNTRPQ</sequence>
<dbReference type="PANTHER" id="PTHR21621">
    <property type="entry name" value="RIBOSOMAL PROTEIN S6 MODIFICATION PROTEIN"/>
    <property type="match status" value="1"/>
</dbReference>
<dbReference type="GO" id="GO:0016879">
    <property type="term" value="F:ligase activity, forming carbon-nitrogen bonds"/>
    <property type="evidence" value="ECO:0007669"/>
    <property type="project" value="TreeGrafter"/>
</dbReference>
<dbReference type="Gene3D" id="3.30.1490.20">
    <property type="entry name" value="ATP-grasp fold, A domain"/>
    <property type="match status" value="1"/>
</dbReference>
<name>A0A1I1YCV5_9BACL</name>
<proteinExistence type="predicted"/>
<dbReference type="GO" id="GO:0005737">
    <property type="term" value="C:cytoplasm"/>
    <property type="evidence" value="ECO:0007669"/>
    <property type="project" value="TreeGrafter"/>
</dbReference>
<dbReference type="Proteomes" id="UP000198855">
    <property type="component" value="Unassembled WGS sequence"/>
</dbReference>
<dbReference type="OrthoDB" id="7869153at2"/>
<dbReference type="RefSeq" id="WP_091185278.1">
    <property type="nucleotide sequence ID" value="NZ_FOMT01000002.1"/>
</dbReference>
<protein>
    <submittedName>
        <fullName evidence="1">YheC/D like ATP-grasp</fullName>
    </submittedName>
</protein>